<evidence type="ECO:0000259" key="2">
    <source>
        <dbReference type="PROSITE" id="PS50110"/>
    </source>
</evidence>
<dbReference type="PROSITE" id="PS50110">
    <property type="entry name" value="RESPONSE_REGULATORY"/>
    <property type="match status" value="1"/>
</dbReference>
<dbReference type="Pfam" id="PF08667">
    <property type="entry name" value="BetR"/>
    <property type="match status" value="1"/>
</dbReference>
<keyword evidence="1" id="KW-0597">Phosphoprotein</keyword>
<name>A0AAJ1FRI9_PANAN</name>
<gene>
    <name evidence="3" type="ORF">NB703_003945</name>
</gene>
<dbReference type="InterPro" id="IPR001789">
    <property type="entry name" value="Sig_transdc_resp-reg_receiver"/>
</dbReference>
<dbReference type="Proteomes" id="UP001208888">
    <property type="component" value="Unassembled WGS sequence"/>
</dbReference>
<evidence type="ECO:0000313" key="4">
    <source>
        <dbReference type="Proteomes" id="UP001208888"/>
    </source>
</evidence>
<protein>
    <recommendedName>
        <fullName evidence="2">Response regulatory domain-containing protein</fullName>
    </recommendedName>
</protein>
<dbReference type="GO" id="GO:0000160">
    <property type="term" value="P:phosphorelay signal transduction system"/>
    <property type="evidence" value="ECO:0007669"/>
    <property type="project" value="InterPro"/>
</dbReference>
<feature type="domain" description="Response regulatory" evidence="2">
    <location>
        <begin position="137"/>
        <end position="254"/>
    </location>
</feature>
<dbReference type="AlphaFoldDB" id="A0AAJ1FRI9"/>
<feature type="modified residue" description="4-aspartylphosphate" evidence="1">
    <location>
        <position position="186"/>
    </location>
</feature>
<organism evidence="3 4">
    <name type="scientific">Pantoea ananas</name>
    <name type="common">Erwinia uredovora</name>
    <dbReference type="NCBI Taxonomy" id="553"/>
    <lineage>
        <taxon>Bacteria</taxon>
        <taxon>Pseudomonadati</taxon>
        <taxon>Pseudomonadota</taxon>
        <taxon>Gammaproteobacteria</taxon>
        <taxon>Enterobacterales</taxon>
        <taxon>Erwiniaceae</taxon>
        <taxon>Pantoea</taxon>
    </lineage>
</organism>
<dbReference type="SMART" id="SM00448">
    <property type="entry name" value="REC"/>
    <property type="match status" value="1"/>
</dbReference>
<comment type="caution">
    <text evidence="3">The sequence shown here is derived from an EMBL/GenBank/DDBJ whole genome shotgun (WGS) entry which is preliminary data.</text>
</comment>
<dbReference type="Pfam" id="PF00072">
    <property type="entry name" value="Response_reg"/>
    <property type="match status" value="1"/>
</dbReference>
<dbReference type="EMBL" id="JANFVX010000020">
    <property type="protein sequence ID" value="MCW0345852.1"/>
    <property type="molecule type" value="Genomic_DNA"/>
</dbReference>
<dbReference type="InterPro" id="IPR013975">
    <property type="entry name" value="Tscrpt_reg_BetR_N"/>
</dbReference>
<dbReference type="Gene3D" id="3.40.50.2300">
    <property type="match status" value="1"/>
</dbReference>
<accession>A0AAJ1FRI9</accession>
<proteinExistence type="predicted"/>
<dbReference type="InterPro" id="IPR011006">
    <property type="entry name" value="CheY-like_superfamily"/>
</dbReference>
<dbReference type="SUPFAM" id="SSF52172">
    <property type="entry name" value="CheY-like"/>
    <property type="match status" value="1"/>
</dbReference>
<sequence length="256" mass="29729">MEDNNKNLEKVLELFDRKGIEKRKQATTMAGILGIQYKSAKQKLDGKRGIRFEEVRKIHEYFREAYNKRPQYNGIFIVNDLHMRCNIEVESEDAEQVEAGVNYAYKDGEYWIVNPTSNRIHRSLKKVVNLEVLPAPRIAILDNDPEILELMKSVSNRFGIEATLFRDKLEMLEHVKRHFYDAYIVDWLLDYEENAGEIIKTIRANNAAVPIIILTAQLDQHENEIGEIIAKQGVEILEKPSRVTIISSILISHLFY</sequence>
<evidence type="ECO:0000313" key="3">
    <source>
        <dbReference type="EMBL" id="MCW0345852.1"/>
    </source>
</evidence>
<reference evidence="3" key="1">
    <citation type="submission" date="2022-06" db="EMBL/GenBank/DDBJ databases">
        <title>Dynamics of rice microbiomes reveals core vertical transmitted seed endophytes.</title>
        <authorList>
            <person name="Liao K."/>
            <person name="Zhang X."/>
        </authorList>
    </citation>
    <scope>NUCLEOTIDE SEQUENCE</scope>
    <source>
        <strain evidence="3">JT1-17</strain>
    </source>
</reference>
<evidence type="ECO:0000256" key="1">
    <source>
        <dbReference type="PROSITE-ProRule" id="PRU00169"/>
    </source>
</evidence>